<evidence type="ECO:0000313" key="1">
    <source>
        <dbReference type="EMBL" id="MFM9649065.1"/>
    </source>
</evidence>
<comment type="caution">
    <text evidence="1">The sequence shown here is derived from an EMBL/GenBank/DDBJ whole genome shotgun (WGS) entry which is preliminary data.</text>
</comment>
<gene>
    <name evidence="1" type="ORF">ACKI1S_23335</name>
</gene>
<sequence length="126" mass="13795">MAGEPAAGRTLVCHWWDDVHGGRYLIPGCHARVENPDLEVCHCPTIEQQLQAARRKDAAAGRVLRGQQAWHDAIVRAVYDHPNGIAIMKAAADLAERGCVSGRYPPSRDLVLMAEARFEALRDGTA</sequence>
<dbReference type="EMBL" id="JBJVNE010000011">
    <property type="protein sequence ID" value="MFM9649065.1"/>
    <property type="molecule type" value="Genomic_DNA"/>
</dbReference>
<accession>A0ABW9IN33</accession>
<reference evidence="1 2" key="1">
    <citation type="submission" date="2024-12" db="EMBL/GenBank/DDBJ databases">
        <title>Forecasting of Potato common scab and diversities of Pathogenic streptomyces spp. in china.</title>
        <authorList>
            <person name="Handique U."/>
            <person name="Wu J."/>
        </authorList>
    </citation>
    <scope>NUCLEOTIDE SEQUENCE [LARGE SCALE GENOMIC DNA]</scope>
    <source>
        <strain evidence="1 2">ZRIMU1585</strain>
    </source>
</reference>
<evidence type="ECO:0000313" key="2">
    <source>
        <dbReference type="Proteomes" id="UP001631993"/>
    </source>
</evidence>
<name>A0ABW9IN33_STRGJ</name>
<organism evidence="1 2">
    <name type="scientific">Streptomyces galilaeus</name>
    <dbReference type="NCBI Taxonomy" id="33899"/>
    <lineage>
        <taxon>Bacteria</taxon>
        <taxon>Bacillati</taxon>
        <taxon>Actinomycetota</taxon>
        <taxon>Actinomycetes</taxon>
        <taxon>Kitasatosporales</taxon>
        <taxon>Streptomycetaceae</taxon>
        <taxon>Streptomyces</taxon>
    </lineage>
</organism>
<dbReference type="Proteomes" id="UP001631993">
    <property type="component" value="Unassembled WGS sequence"/>
</dbReference>
<protein>
    <submittedName>
        <fullName evidence="1">Uncharacterized protein</fullName>
    </submittedName>
</protein>
<dbReference type="RefSeq" id="WP_369277385.1">
    <property type="nucleotide sequence ID" value="NZ_JBJVMW010000011.1"/>
</dbReference>
<keyword evidence="2" id="KW-1185">Reference proteome</keyword>
<proteinExistence type="predicted"/>